<evidence type="ECO:0000256" key="2">
    <source>
        <dbReference type="ARBA" id="ARBA00004529"/>
    </source>
</evidence>
<keyword evidence="8" id="KW-0007">Acetylation</keyword>
<evidence type="ECO:0000256" key="11">
    <source>
        <dbReference type="ARBA" id="ARBA00034776"/>
    </source>
</evidence>
<evidence type="ECO:0000256" key="12">
    <source>
        <dbReference type="ARBA" id="ARBA00034864"/>
    </source>
</evidence>
<keyword evidence="15" id="KW-1133">Transmembrane helix</keyword>
<evidence type="ECO:0000256" key="8">
    <source>
        <dbReference type="ARBA" id="ARBA00022990"/>
    </source>
</evidence>
<dbReference type="EMBL" id="SEKV01000384">
    <property type="protein sequence ID" value="TFY58050.1"/>
    <property type="molecule type" value="Genomic_DNA"/>
</dbReference>
<protein>
    <recommendedName>
        <fullName evidence="12">Dynactin subunit 4</fullName>
    </recommendedName>
</protein>
<keyword evidence="10" id="KW-0206">Cytoskeleton</keyword>
<proteinExistence type="inferred from homology"/>
<feature type="region of interest" description="Disordered" evidence="14">
    <location>
        <begin position="158"/>
        <end position="182"/>
    </location>
</feature>
<comment type="subunit">
    <text evidence="13">Subunit of dynactin, a multiprotein complex part of a tripartite complex with dynein and a adapter, such as BICDL1, BICD2 or HOOK3. The dynactin complex is built around ACTR1A/ACTB filament and consists of an actin-related filament composed of a shoulder domain, a pointed end and a barbed end. Its length is defined by its flexible shoulder domain. The soulder is composed of 2 DCTN1 subunits, 4 DCTN2 and 2 DCTN3. The 4 DCNT2 (via N-terminus) bind the ACTR1A filament and act as molecular rulers to determine the length. The pointed end is important for binding dynein-dynactin cargo adapters. Consists of 4 subunits: ACTR10, DCNT4, DCTN5 and DCTN6. The barbed end is composed of a CAPZA1:CAPZB heterodimers, which binds ACTR1A/ACTB filament and dynactin and stabilizes dynactin. Interacts with ATP7B, but not ATP7A, in a copper-dependent manner. Interacts with ANK2; this interaction is required for localization at costameres. Interacts with N4BP2L1.</text>
</comment>
<keyword evidence="15" id="KW-0472">Membrane</keyword>
<feature type="compositionally biased region" description="Basic and acidic residues" evidence="14">
    <location>
        <begin position="169"/>
        <end position="182"/>
    </location>
</feature>
<accession>A0A4Y9Y7L6</accession>
<name>A0A4Y9Y7L6_9APHY</name>
<evidence type="ECO:0000256" key="1">
    <source>
        <dbReference type="ARBA" id="ARBA00004300"/>
    </source>
</evidence>
<evidence type="ECO:0000313" key="17">
    <source>
        <dbReference type="Proteomes" id="UP000298390"/>
    </source>
</evidence>
<feature type="compositionally biased region" description="Low complexity" evidence="14">
    <location>
        <begin position="591"/>
        <end position="609"/>
    </location>
</feature>
<dbReference type="GO" id="GO:0001725">
    <property type="term" value="C:stress fiber"/>
    <property type="evidence" value="ECO:0007669"/>
    <property type="project" value="UniProtKB-SubCell"/>
</dbReference>
<feature type="transmembrane region" description="Helical" evidence="15">
    <location>
        <begin position="635"/>
        <end position="664"/>
    </location>
</feature>
<feature type="non-terminal residue" evidence="16">
    <location>
        <position position="665"/>
    </location>
</feature>
<gene>
    <name evidence="16" type="ORF">EVJ58_g6653</name>
</gene>
<dbReference type="PANTHER" id="PTHR13034:SF2">
    <property type="entry name" value="DYNACTIN SUBUNIT 4"/>
    <property type="match status" value="1"/>
</dbReference>
<dbReference type="InterPro" id="IPR008603">
    <property type="entry name" value="DCTN4"/>
</dbReference>
<evidence type="ECO:0000256" key="14">
    <source>
        <dbReference type="SAM" id="MobiDB-lite"/>
    </source>
</evidence>
<reference evidence="16 17" key="1">
    <citation type="submission" date="2019-01" db="EMBL/GenBank/DDBJ databases">
        <title>Genome sequencing of the rare red list fungi Fomitopsis rosea.</title>
        <authorList>
            <person name="Buettner E."/>
            <person name="Kellner H."/>
        </authorList>
    </citation>
    <scope>NUCLEOTIDE SEQUENCE [LARGE SCALE GENOMIC DNA]</scope>
    <source>
        <strain evidence="16 17">DSM 105464</strain>
    </source>
</reference>
<comment type="caution">
    <text evidence="16">The sequence shown here is derived from an EMBL/GenBank/DDBJ whole genome shotgun (WGS) entry which is preliminary data.</text>
</comment>
<feature type="compositionally biased region" description="Polar residues" evidence="14">
    <location>
        <begin position="611"/>
        <end position="621"/>
    </location>
</feature>
<dbReference type="STRING" id="34475.A0A4Y9Y7L6"/>
<dbReference type="Pfam" id="PF05502">
    <property type="entry name" value="Dynactin_p62"/>
    <property type="match status" value="2"/>
</dbReference>
<keyword evidence="7" id="KW-0832">Ubl conjugation</keyword>
<evidence type="ECO:0000256" key="4">
    <source>
        <dbReference type="ARBA" id="ARBA00022490"/>
    </source>
</evidence>
<keyword evidence="15" id="KW-0812">Transmembrane</keyword>
<keyword evidence="5" id="KW-1017">Isopeptide bond</keyword>
<comment type="subcellular location">
    <subcellularLocation>
        <location evidence="1">Cytoplasm</location>
        <location evidence="1">Cytoskeleton</location>
        <location evidence="1">Microtubule organizing center</location>
        <location evidence="1">Centrosome</location>
    </subcellularLocation>
    <subcellularLocation>
        <location evidence="2">Cytoplasm</location>
        <location evidence="2">Cytoskeleton</location>
        <location evidence="2">Stress fiber</location>
    </subcellularLocation>
    <subcellularLocation>
        <location evidence="3">Cytoplasm</location>
        <location evidence="3">Myofibril</location>
    </subcellularLocation>
</comment>
<feature type="region of interest" description="Disordered" evidence="14">
    <location>
        <begin position="548"/>
        <end position="621"/>
    </location>
</feature>
<evidence type="ECO:0000256" key="13">
    <source>
        <dbReference type="ARBA" id="ARBA00093507"/>
    </source>
</evidence>
<evidence type="ECO:0000256" key="15">
    <source>
        <dbReference type="SAM" id="Phobius"/>
    </source>
</evidence>
<dbReference type="Proteomes" id="UP000298390">
    <property type="component" value="Unassembled WGS sequence"/>
</dbReference>
<keyword evidence="9" id="KW-0175">Coiled coil</keyword>
<evidence type="ECO:0000256" key="7">
    <source>
        <dbReference type="ARBA" id="ARBA00022843"/>
    </source>
</evidence>
<dbReference type="AlphaFoldDB" id="A0A4Y9Y7L6"/>
<evidence type="ECO:0000256" key="3">
    <source>
        <dbReference type="ARBA" id="ARBA00004657"/>
    </source>
</evidence>
<dbReference type="PANTHER" id="PTHR13034">
    <property type="entry name" value="DYNACTIN P62 SUBUNIT"/>
    <property type="match status" value="1"/>
</dbReference>
<sequence length="665" mass="72213">MAPSVDYYCPCLAASPHPPPPHLPSSSDSFHPLHNLFFCEECDAVRCNRCVMVEVSGYYCPNCLFEVPSASVRAEKNRWDSAQVDITFEKPTGLAAQLQKFEDSAPEALEFDRLKEHFEPFLRASSSSSAVTPSSSHHHSNPITAAASSALARDIPGVSKYNPLSRSRSGRDKSSHKADIPDYKARMEVGAAAGMGAGGGEADLEFMRHLETVAEVATVEQRWVNSWVSSLHTDDLKPLRIPLQSKKSKRCPSCRHILIKPEQKAQSVRYKIKLVAANYLPAISVSLPHARAALEMMKRSLNRSATQSEDQSPTAAALLAGKTYSFHISFTNPLYDPIQVRLKKAQAMPAPGTEGAGEKAKRPPFQVNLPSAAFPIAAFAEAWEYEDDEDMFGLDDDDDLDGLGRLQKDQRSKTRTVGVVEKRANVTVVAGEVILTKESRGNVKFNMLVSYTYRSDDPDPAEENAMGTPSRHASSKPPEMKNFSFYTVVDLGTIAPREETIHDSDIWPTLDEAGIMATPEQPESRPQAGPLPSKRGEIGFVEGVDVSTQQEQVGEGSGTAETSSPLPERHPADTPVPTTTPQEPNPPTTPTPTTNAPPADSPSTANPPNTSAPLNPSGTTGRKLSSFLGCKRIPLFWGMRVTTLSLFAFQIAVLGATIGGWIVLI</sequence>
<comment type="similarity">
    <text evidence="11">Belongs to the dynactin subunit 4 family.</text>
</comment>
<evidence type="ECO:0000313" key="16">
    <source>
        <dbReference type="EMBL" id="TFY58050.1"/>
    </source>
</evidence>
<keyword evidence="4" id="KW-0963">Cytoplasm</keyword>
<evidence type="ECO:0000256" key="5">
    <source>
        <dbReference type="ARBA" id="ARBA00022499"/>
    </source>
</evidence>
<keyword evidence="6" id="KW-0597">Phosphoprotein</keyword>
<evidence type="ECO:0000256" key="6">
    <source>
        <dbReference type="ARBA" id="ARBA00022553"/>
    </source>
</evidence>
<evidence type="ECO:0000256" key="10">
    <source>
        <dbReference type="ARBA" id="ARBA00023212"/>
    </source>
</evidence>
<dbReference type="GO" id="GO:0005869">
    <property type="term" value="C:dynactin complex"/>
    <property type="evidence" value="ECO:0007669"/>
    <property type="project" value="InterPro"/>
</dbReference>
<evidence type="ECO:0000256" key="9">
    <source>
        <dbReference type="ARBA" id="ARBA00023054"/>
    </source>
</evidence>
<feature type="region of interest" description="Disordered" evidence="14">
    <location>
        <begin position="455"/>
        <end position="479"/>
    </location>
</feature>
<organism evidence="16 17">
    <name type="scientific">Rhodofomes roseus</name>
    <dbReference type="NCBI Taxonomy" id="34475"/>
    <lineage>
        <taxon>Eukaryota</taxon>
        <taxon>Fungi</taxon>
        <taxon>Dikarya</taxon>
        <taxon>Basidiomycota</taxon>
        <taxon>Agaricomycotina</taxon>
        <taxon>Agaricomycetes</taxon>
        <taxon>Polyporales</taxon>
        <taxon>Rhodofomes</taxon>
    </lineage>
</organism>